<sequence>MNSRHLGKVWRVANDIEDSSDEDTSMPIICSNLDSWIASYHEDSHMRLSLRTSSVLVDGAAKLYKRKLNQLYEDVTQLDYELIFRKRMRRNSSGWMDRFHDAISSTFTESTQEVSESAHDKQTDEDTITTHDASDKRSGSCENPSNRQEPKNRSRVDKSIQVSPGREPSFNEELPFGHIMVYDNYKDRIPSRIIFSSLNYNVSKLA</sequence>
<protein>
    <recommendedName>
        <fullName evidence="2">Rad21/Rec8-like protein N-terminal domain-containing protein</fullName>
    </recommendedName>
</protein>
<feature type="domain" description="Rad21/Rec8-like protein N-terminal" evidence="2">
    <location>
        <begin position="3"/>
        <end position="82"/>
    </location>
</feature>
<organism evidence="3 4">
    <name type="scientific">Chilo suppressalis</name>
    <name type="common">Asiatic rice borer moth</name>
    <dbReference type="NCBI Taxonomy" id="168631"/>
    <lineage>
        <taxon>Eukaryota</taxon>
        <taxon>Metazoa</taxon>
        <taxon>Ecdysozoa</taxon>
        <taxon>Arthropoda</taxon>
        <taxon>Hexapoda</taxon>
        <taxon>Insecta</taxon>
        <taxon>Pterygota</taxon>
        <taxon>Neoptera</taxon>
        <taxon>Endopterygota</taxon>
        <taxon>Lepidoptera</taxon>
        <taxon>Glossata</taxon>
        <taxon>Ditrysia</taxon>
        <taxon>Pyraloidea</taxon>
        <taxon>Crambidae</taxon>
        <taxon>Crambinae</taxon>
        <taxon>Chilo</taxon>
    </lineage>
</organism>
<feature type="region of interest" description="Disordered" evidence="1">
    <location>
        <begin position="107"/>
        <end position="169"/>
    </location>
</feature>
<reference evidence="3" key="1">
    <citation type="submission" date="2021-12" db="EMBL/GenBank/DDBJ databases">
        <authorList>
            <person name="King R."/>
        </authorList>
    </citation>
    <scope>NUCLEOTIDE SEQUENCE</scope>
</reference>
<name>A0ABN8B3G1_CHISP</name>
<accession>A0ABN8B3G1</accession>
<gene>
    <name evidence="3" type="ORF">CHILSU_LOCUS6170</name>
</gene>
<evidence type="ECO:0000313" key="4">
    <source>
        <dbReference type="Proteomes" id="UP001153292"/>
    </source>
</evidence>
<feature type="compositionally biased region" description="Basic and acidic residues" evidence="1">
    <location>
        <begin position="116"/>
        <end position="139"/>
    </location>
</feature>
<dbReference type="InterPro" id="IPR006910">
    <property type="entry name" value="Rad21_Rec8_N"/>
</dbReference>
<evidence type="ECO:0000256" key="1">
    <source>
        <dbReference type="SAM" id="MobiDB-lite"/>
    </source>
</evidence>
<proteinExistence type="predicted"/>
<evidence type="ECO:0000313" key="3">
    <source>
        <dbReference type="EMBL" id="CAH0402916.1"/>
    </source>
</evidence>
<dbReference type="EMBL" id="OU963914">
    <property type="protein sequence ID" value="CAH0402916.1"/>
    <property type="molecule type" value="Genomic_DNA"/>
</dbReference>
<dbReference type="Pfam" id="PF04825">
    <property type="entry name" value="Rad21_Rec8_N"/>
    <property type="match status" value="1"/>
</dbReference>
<keyword evidence="4" id="KW-1185">Reference proteome</keyword>
<dbReference type="Proteomes" id="UP001153292">
    <property type="component" value="Chromosome 21"/>
</dbReference>
<evidence type="ECO:0000259" key="2">
    <source>
        <dbReference type="Pfam" id="PF04825"/>
    </source>
</evidence>
<feature type="compositionally biased region" description="Basic and acidic residues" evidence="1">
    <location>
        <begin position="148"/>
        <end position="158"/>
    </location>
</feature>